<dbReference type="OrthoDB" id="9789113at2"/>
<keyword evidence="1" id="KW-0812">Transmembrane</keyword>
<feature type="transmembrane region" description="Helical" evidence="1">
    <location>
        <begin position="90"/>
        <end position="110"/>
    </location>
</feature>
<feature type="transmembrane region" description="Helical" evidence="1">
    <location>
        <begin position="130"/>
        <end position="146"/>
    </location>
</feature>
<dbReference type="CDD" id="cd03392">
    <property type="entry name" value="PAP2_like_2"/>
    <property type="match status" value="1"/>
</dbReference>
<protein>
    <submittedName>
        <fullName evidence="3">Membrane-associated phospholipid phosphatase</fullName>
    </submittedName>
</protein>
<evidence type="ECO:0000313" key="3">
    <source>
        <dbReference type="EMBL" id="SFC22182.1"/>
    </source>
</evidence>
<name>A0A1I1HF15_9LACO</name>
<dbReference type="SUPFAM" id="SSF48317">
    <property type="entry name" value="Acid phosphatase/Vanadium-dependent haloperoxidase"/>
    <property type="match status" value="1"/>
</dbReference>
<organism evidence="3 4">
    <name type="scientific">Fructobacillus durionis</name>
    <dbReference type="NCBI Taxonomy" id="283737"/>
    <lineage>
        <taxon>Bacteria</taxon>
        <taxon>Bacillati</taxon>
        <taxon>Bacillota</taxon>
        <taxon>Bacilli</taxon>
        <taxon>Lactobacillales</taxon>
        <taxon>Lactobacillaceae</taxon>
        <taxon>Fructobacillus</taxon>
    </lineage>
</organism>
<evidence type="ECO:0000259" key="2">
    <source>
        <dbReference type="SMART" id="SM00014"/>
    </source>
</evidence>
<evidence type="ECO:0000313" key="4">
    <source>
        <dbReference type="Proteomes" id="UP000199376"/>
    </source>
</evidence>
<dbReference type="InterPro" id="IPR000326">
    <property type="entry name" value="PAP2/HPO"/>
</dbReference>
<sequence length="222" mass="24920">MIISVTNKQRRHALLAALLFIVLAVLIGTNASWPADMDESVRFFMTGIQTSYGDAIMSVATFLGSPAMNLFYGIILALVLLLADLKLPSLWVIVTIFSGVIVTQIIKVMVHRDRPVGHLLTDSGASFPSQHVTAMWLTVFIMFLLVTPNISSALIRILTKWFLITLTLMTMLSRLYFSAHFLTDTIGAFLLAYVWVIFCASLYPMVATFLKKKFWMFKDQEA</sequence>
<keyword evidence="1" id="KW-0472">Membrane</keyword>
<dbReference type="Pfam" id="PF01569">
    <property type="entry name" value="PAP2"/>
    <property type="match status" value="1"/>
</dbReference>
<dbReference type="EMBL" id="FOLI01000009">
    <property type="protein sequence ID" value="SFC22182.1"/>
    <property type="molecule type" value="Genomic_DNA"/>
</dbReference>
<dbReference type="InterPro" id="IPR036938">
    <property type="entry name" value="PAP2/HPO_sf"/>
</dbReference>
<dbReference type="PANTHER" id="PTHR14969:SF13">
    <property type="entry name" value="AT30094P"/>
    <property type="match status" value="1"/>
</dbReference>
<reference evidence="3 4" key="1">
    <citation type="submission" date="2016-10" db="EMBL/GenBank/DDBJ databases">
        <authorList>
            <person name="de Groot N.N."/>
        </authorList>
    </citation>
    <scope>NUCLEOTIDE SEQUENCE [LARGE SCALE GENOMIC DNA]</scope>
    <source>
        <strain evidence="3 4">DSM 19113</strain>
    </source>
</reference>
<dbReference type="STRING" id="283737.SAMN05660453_1339"/>
<dbReference type="AlphaFoldDB" id="A0A1I1HF15"/>
<dbReference type="Gene3D" id="1.20.144.10">
    <property type="entry name" value="Phosphatidic acid phosphatase type 2/haloperoxidase"/>
    <property type="match status" value="2"/>
</dbReference>
<accession>A0A1I1HF15</accession>
<feature type="transmembrane region" description="Helical" evidence="1">
    <location>
        <begin position="189"/>
        <end position="210"/>
    </location>
</feature>
<dbReference type="PANTHER" id="PTHR14969">
    <property type="entry name" value="SPHINGOSINE-1-PHOSPHATE PHOSPHOHYDROLASE"/>
    <property type="match status" value="1"/>
</dbReference>
<proteinExistence type="predicted"/>
<gene>
    <name evidence="3" type="ORF">SAMN05660453_1339</name>
</gene>
<dbReference type="RefSeq" id="WP_091503232.1">
    <property type="nucleotide sequence ID" value="NZ_FOLI01000009.1"/>
</dbReference>
<dbReference type="Proteomes" id="UP000199376">
    <property type="component" value="Unassembled WGS sequence"/>
</dbReference>
<keyword evidence="1" id="KW-1133">Transmembrane helix</keyword>
<keyword evidence="4" id="KW-1185">Reference proteome</keyword>
<dbReference type="SMART" id="SM00014">
    <property type="entry name" value="acidPPc"/>
    <property type="match status" value="1"/>
</dbReference>
<evidence type="ECO:0000256" key="1">
    <source>
        <dbReference type="SAM" id="Phobius"/>
    </source>
</evidence>
<feature type="domain" description="Phosphatidic acid phosphatase type 2/haloperoxidase" evidence="2">
    <location>
        <begin position="86"/>
        <end position="200"/>
    </location>
</feature>
<feature type="transmembrane region" description="Helical" evidence="1">
    <location>
        <begin position="158"/>
        <end position="177"/>
    </location>
</feature>
<feature type="transmembrane region" description="Helical" evidence="1">
    <location>
        <begin position="55"/>
        <end position="83"/>
    </location>
</feature>